<dbReference type="Proteomes" id="UP000177905">
    <property type="component" value="Unassembled WGS sequence"/>
</dbReference>
<sequence>MKFQKKKTITEYEGMRAWESARVSSPSLYKLRRLERGQGASPVSLLGRRNKMTITIIGREIASLRNRYGIIPQGNIALRPGSDYELSPVTGCPPTSVQVVASPLEHLFTAFEKIEEKLNTLPVERVESILSHLLEHGSGIITTLGNDRASDYIEKLSAGLLFHRERIGEPDFVKTMVIAYESKYLKNDSAPFLRLVFGRKVTSADGKNNLTFKEPLTPDDIRDLKLARDSISSLELGVCSDLSMLEGFNNLESLRVKALPGALESLPALSNLKRLSATNIGPRERVDLSALSQSKNLEELYLFGFRLALSQLLSLDKLSLLNVFRSLIEDPNNFINLKSLKNLFIPSKYKNEEVENGVSRNIKDFL</sequence>
<dbReference type="InterPro" id="IPR032675">
    <property type="entry name" value="LRR_dom_sf"/>
</dbReference>
<dbReference type="AlphaFoldDB" id="A0A1F4S0V8"/>
<accession>A0A1F4S0V8</accession>
<protein>
    <recommendedName>
        <fullName evidence="3">Leucine-rich repeat domain-containing protein</fullName>
    </recommendedName>
</protein>
<dbReference type="Gene3D" id="3.80.10.10">
    <property type="entry name" value="Ribonuclease Inhibitor"/>
    <property type="match status" value="1"/>
</dbReference>
<comment type="caution">
    <text evidence="1">The sequence shown here is derived from an EMBL/GenBank/DDBJ whole genome shotgun (WGS) entry which is preliminary data.</text>
</comment>
<reference evidence="1 2" key="1">
    <citation type="journal article" date="2016" name="Nat. Commun.">
        <title>Thousands of microbial genomes shed light on interconnected biogeochemical processes in an aquifer system.</title>
        <authorList>
            <person name="Anantharaman K."/>
            <person name="Brown C.T."/>
            <person name="Hug L.A."/>
            <person name="Sharon I."/>
            <person name="Castelle C.J."/>
            <person name="Probst A.J."/>
            <person name="Thomas B.C."/>
            <person name="Singh A."/>
            <person name="Wilkins M.J."/>
            <person name="Karaoz U."/>
            <person name="Brodie E.L."/>
            <person name="Williams K.H."/>
            <person name="Hubbard S.S."/>
            <person name="Banfield J.F."/>
        </authorList>
    </citation>
    <scope>NUCLEOTIDE SEQUENCE [LARGE SCALE GENOMIC DNA]</scope>
</reference>
<proteinExistence type="predicted"/>
<dbReference type="SUPFAM" id="SSF52047">
    <property type="entry name" value="RNI-like"/>
    <property type="match status" value="1"/>
</dbReference>
<gene>
    <name evidence="1" type="ORF">A2290_02495</name>
</gene>
<evidence type="ECO:0008006" key="3">
    <source>
        <dbReference type="Google" id="ProtNLM"/>
    </source>
</evidence>
<evidence type="ECO:0000313" key="2">
    <source>
        <dbReference type="Proteomes" id="UP000177905"/>
    </source>
</evidence>
<name>A0A1F4S0V8_UNCSA</name>
<evidence type="ECO:0000313" key="1">
    <source>
        <dbReference type="EMBL" id="OGC14040.1"/>
    </source>
</evidence>
<dbReference type="EMBL" id="MEUA01000044">
    <property type="protein sequence ID" value="OGC14040.1"/>
    <property type="molecule type" value="Genomic_DNA"/>
</dbReference>
<organism evidence="1 2">
    <name type="scientific">candidate division WOR-1 bacterium RIFOXYB2_FULL_36_35</name>
    <dbReference type="NCBI Taxonomy" id="1802578"/>
    <lineage>
        <taxon>Bacteria</taxon>
        <taxon>Bacillati</taxon>
        <taxon>Saganbacteria</taxon>
    </lineage>
</organism>